<dbReference type="GO" id="GO:0006308">
    <property type="term" value="P:DNA catabolic process"/>
    <property type="evidence" value="ECO:0007669"/>
    <property type="project" value="UniProtKB-UniRule"/>
</dbReference>
<comment type="similarity">
    <text evidence="5 6">Belongs to the XseA family.</text>
</comment>
<dbReference type="PANTHER" id="PTHR30008">
    <property type="entry name" value="EXODEOXYRIBONUCLEASE 7 LARGE SUBUNIT"/>
    <property type="match status" value="1"/>
</dbReference>
<dbReference type="EMBL" id="MHLO01000027">
    <property type="protein sequence ID" value="OGZ11931.1"/>
    <property type="molecule type" value="Genomic_DNA"/>
</dbReference>
<comment type="subunit">
    <text evidence="5">Heterooligomer composed of large and small subunits.</text>
</comment>
<keyword evidence="4 5" id="KW-0269">Exonuclease</keyword>
<organism evidence="8 9">
    <name type="scientific">Candidatus Lloydbacteria bacterium RIFCSPHIGHO2_02_FULL_54_17</name>
    <dbReference type="NCBI Taxonomy" id="1798664"/>
    <lineage>
        <taxon>Bacteria</taxon>
        <taxon>Candidatus Lloydiibacteriota</taxon>
    </lineage>
</organism>
<dbReference type="Pfam" id="PF02601">
    <property type="entry name" value="Exonuc_VII_L"/>
    <property type="match status" value="1"/>
</dbReference>
<dbReference type="InterPro" id="IPR003753">
    <property type="entry name" value="Exonuc_VII_L"/>
</dbReference>
<name>A0A1G2DG52_9BACT</name>
<dbReference type="SMART" id="SM00341">
    <property type="entry name" value="HRDC"/>
    <property type="match status" value="1"/>
</dbReference>
<dbReference type="Proteomes" id="UP000178636">
    <property type="component" value="Unassembled WGS sequence"/>
</dbReference>
<evidence type="ECO:0000256" key="1">
    <source>
        <dbReference type="ARBA" id="ARBA00022490"/>
    </source>
</evidence>
<sequence>MANLRQTLYAWRDAEAAKLGVELFRVLPNNALDEIVKALPRTKDELTAIKGIKEAKYREFGKVILAMVDEHAGASHQLSDTSRQSTRSDLKAVSPRSDLVLPDLVPLASEETTFSVSAYLDIVNRELYRIRARVVGEVTSIKFQGSAVYIGLKDAEDESALSVFMWEREYATAGIEVAAGMAVAVEGRSDVYKPTGRLSFRAETIELVGEGALKKAYDALKKKLDEEGVFAPEKKRPLSEYPERIGLITSKTGAVIHDFLNNLGKFGFKVRFTDARVEGAAAVKEILAAIKYFSEEEIDALVIIRGGGSLESLQAFNNERVVRAIAEFPRPTIVAIGHDKDVPLAQLVADHAPSTPTAATVLLNRSWDEGVHTMRYFIKDISALYQGELWANKERLGTLNDVVRAAFAEITMRFSVASREFSEALLLLGRWFTKRGEMLRREAGDLVGNFHRALLDAGREVGESSRLLQLHNPLRQLRLGYSILSKGGKVVRSAKDLPAGTHFEARLSDGTIEAQTITHPRSDQKYKVEP</sequence>
<dbReference type="Pfam" id="PF13742">
    <property type="entry name" value="tRNA_anti_2"/>
    <property type="match status" value="1"/>
</dbReference>
<dbReference type="SUPFAM" id="SSF47819">
    <property type="entry name" value="HRDC-like"/>
    <property type="match status" value="1"/>
</dbReference>
<keyword evidence="3 5" id="KW-0378">Hydrolase</keyword>
<dbReference type="PROSITE" id="PS50967">
    <property type="entry name" value="HRDC"/>
    <property type="match status" value="1"/>
</dbReference>
<gene>
    <name evidence="5" type="primary">xseA</name>
    <name evidence="8" type="ORF">A3C93_05825</name>
</gene>
<dbReference type="InterPro" id="IPR020579">
    <property type="entry name" value="Exonuc_VII_lsu_C"/>
</dbReference>
<dbReference type="Pfam" id="PF00570">
    <property type="entry name" value="HRDC"/>
    <property type="match status" value="1"/>
</dbReference>
<dbReference type="InterPro" id="IPR010997">
    <property type="entry name" value="HRDC-like_sf"/>
</dbReference>
<comment type="catalytic activity">
    <reaction evidence="5 6">
        <text>Exonucleolytic cleavage in either 5'- to 3'- or 3'- to 5'-direction to yield nucleoside 5'-phosphates.</text>
        <dbReference type="EC" id="3.1.11.6"/>
    </reaction>
</comment>
<comment type="subcellular location">
    <subcellularLocation>
        <location evidence="5 6">Cytoplasm</location>
    </subcellularLocation>
</comment>
<comment type="function">
    <text evidence="5">Bidirectionally degrades single-stranded DNA into large acid-insoluble oligonucleotides, which are then degraded further into small acid-soluble oligonucleotides.</text>
</comment>
<dbReference type="HAMAP" id="MF_00378">
    <property type="entry name" value="Exonuc_7_L"/>
    <property type="match status" value="1"/>
</dbReference>
<dbReference type="CDD" id="cd04489">
    <property type="entry name" value="ExoVII_LU_OBF"/>
    <property type="match status" value="1"/>
</dbReference>
<keyword evidence="1 5" id="KW-0963">Cytoplasm</keyword>
<dbReference type="PANTHER" id="PTHR30008:SF0">
    <property type="entry name" value="EXODEOXYRIBONUCLEASE 7 LARGE SUBUNIT"/>
    <property type="match status" value="1"/>
</dbReference>
<evidence type="ECO:0000256" key="5">
    <source>
        <dbReference type="HAMAP-Rule" id="MF_00378"/>
    </source>
</evidence>
<dbReference type="Gene3D" id="1.10.150.80">
    <property type="entry name" value="HRDC domain"/>
    <property type="match status" value="1"/>
</dbReference>
<evidence type="ECO:0000256" key="3">
    <source>
        <dbReference type="ARBA" id="ARBA00022801"/>
    </source>
</evidence>
<dbReference type="NCBIfam" id="TIGR00237">
    <property type="entry name" value="xseA"/>
    <property type="match status" value="1"/>
</dbReference>
<dbReference type="STRING" id="1798664.A3C93_05825"/>
<dbReference type="EC" id="3.1.11.6" evidence="5"/>
<accession>A0A1G2DG52</accession>
<evidence type="ECO:0000259" key="7">
    <source>
        <dbReference type="PROSITE" id="PS50967"/>
    </source>
</evidence>
<evidence type="ECO:0000256" key="4">
    <source>
        <dbReference type="ARBA" id="ARBA00022839"/>
    </source>
</evidence>
<dbReference type="InterPro" id="IPR025824">
    <property type="entry name" value="OB-fold_nuc-bd_dom"/>
</dbReference>
<evidence type="ECO:0000256" key="2">
    <source>
        <dbReference type="ARBA" id="ARBA00022722"/>
    </source>
</evidence>
<dbReference type="InterPro" id="IPR044876">
    <property type="entry name" value="HRDC_dom_sf"/>
</dbReference>
<evidence type="ECO:0000313" key="8">
    <source>
        <dbReference type="EMBL" id="OGZ11931.1"/>
    </source>
</evidence>
<dbReference type="GO" id="GO:0005737">
    <property type="term" value="C:cytoplasm"/>
    <property type="evidence" value="ECO:0007669"/>
    <property type="project" value="UniProtKB-SubCell"/>
</dbReference>
<dbReference type="GO" id="GO:0000166">
    <property type="term" value="F:nucleotide binding"/>
    <property type="evidence" value="ECO:0007669"/>
    <property type="project" value="InterPro"/>
</dbReference>
<dbReference type="AlphaFoldDB" id="A0A1G2DG52"/>
<protein>
    <recommendedName>
        <fullName evidence="5">Exodeoxyribonuclease 7 large subunit</fullName>
        <ecNumber evidence="5">3.1.11.6</ecNumber>
    </recommendedName>
    <alternativeName>
        <fullName evidence="5">Exodeoxyribonuclease VII large subunit</fullName>
        <shortName evidence="5">Exonuclease VII large subunit</shortName>
    </alternativeName>
</protein>
<dbReference type="GO" id="GO:0003676">
    <property type="term" value="F:nucleic acid binding"/>
    <property type="evidence" value="ECO:0007669"/>
    <property type="project" value="InterPro"/>
</dbReference>
<evidence type="ECO:0000313" key="9">
    <source>
        <dbReference type="Proteomes" id="UP000178636"/>
    </source>
</evidence>
<feature type="domain" description="HRDC" evidence="7">
    <location>
        <begin position="1"/>
        <end position="78"/>
    </location>
</feature>
<reference evidence="8 9" key="1">
    <citation type="journal article" date="2016" name="Nat. Commun.">
        <title>Thousands of microbial genomes shed light on interconnected biogeochemical processes in an aquifer system.</title>
        <authorList>
            <person name="Anantharaman K."/>
            <person name="Brown C.T."/>
            <person name="Hug L.A."/>
            <person name="Sharon I."/>
            <person name="Castelle C.J."/>
            <person name="Probst A.J."/>
            <person name="Thomas B.C."/>
            <person name="Singh A."/>
            <person name="Wilkins M.J."/>
            <person name="Karaoz U."/>
            <person name="Brodie E.L."/>
            <person name="Williams K.H."/>
            <person name="Hubbard S.S."/>
            <person name="Banfield J.F."/>
        </authorList>
    </citation>
    <scope>NUCLEOTIDE SEQUENCE [LARGE SCALE GENOMIC DNA]</scope>
</reference>
<evidence type="ECO:0000256" key="6">
    <source>
        <dbReference type="RuleBase" id="RU004355"/>
    </source>
</evidence>
<dbReference type="GO" id="GO:0009318">
    <property type="term" value="C:exodeoxyribonuclease VII complex"/>
    <property type="evidence" value="ECO:0007669"/>
    <property type="project" value="UniProtKB-UniRule"/>
</dbReference>
<proteinExistence type="inferred from homology"/>
<keyword evidence="2 5" id="KW-0540">Nuclease</keyword>
<dbReference type="InterPro" id="IPR002121">
    <property type="entry name" value="HRDC_dom"/>
</dbReference>
<dbReference type="GO" id="GO:0008855">
    <property type="term" value="F:exodeoxyribonuclease VII activity"/>
    <property type="evidence" value="ECO:0007669"/>
    <property type="project" value="UniProtKB-UniRule"/>
</dbReference>
<comment type="caution">
    <text evidence="8">The sequence shown here is derived from an EMBL/GenBank/DDBJ whole genome shotgun (WGS) entry which is preliminary data.</text>
</comment>